<evidence type="ECO:0000313" key="2">
    <source>
        <dbReference type="EMBL" id="GCB80974.1"/>
    </source>
</evidence>
<dbReference type="Pfam" id="PF06809">
    <property type="entry name" value="NPDC1"/>
    <property type="match status" value="1"/>
</dbReference>
<sequence>MASVGEHLAWCSLLLVISLGISDSASQCPRRLDCTLRRRHPCPTGSPDCGRCLPHYREDQERKCVLAGQHSQQGEWTLCHLIYLVVTKQKPEA</sequence>
<keyword evidence="1" id="KW-0732">Signal</keyword>
<dbReference type="EMBL" id="BFAA01019932">
    <property type="protein sequence ID" value="GCB80974.1"/>
    <property type="molecule type" value="Genomic_DNA"/>
</dbReference>
<dbReference type="Proteomes" id="UP000288216">
    <property type="component" value="Unassembled WGS sequence"/>
</dbReference>
<reference evidence="2 3" key="1">
    <citation type="journal article" date="2018" name="Nat. Ecol. Evol.">
        <title>Shark genomes provide insights into elasmobranch evolution and the origin of vertebrates.</title>
        <authorList>
            <person name="Hara Y"/>
            <person name="Yamaguchi K"/>
            <person name="Onimaru K"/>
            <person name="Kadota M"/>
            <person name="Koyanagi M"/>
            <person name="Keeley SD"/>
            <person name="Tatsumi K"/>
            <person name="Tanaka K"/>
            <person name="Motone F"/>
            <person name="Kageyama Y"/>
            <person name="Nozu R"/>
            <person name="Adachi N"/>
            <person name="Nishimura O"/>
            <person name="Nakagawa R"/>
            <person name="Tanegashima C"/>
            <person name="Kiyatake I"/>
            <person name="Matsumoto R"/>
            <person name="Murakumo K"/>
            <person name="Nishida K"/>
            <person name="Terakita A"/>
            <person name="Kuratani S"/>
            <person name="Sato K"/>
            <person name="Hyodo S Kuraku.S."/>
        </authorList>
    </citation>
    <scope>NUCLEOTIDE SEQUENCE [LARGE SCALE GENOMIC DNA]</scope>
</reference>
<feature type="chain" id="PRO_5019367347" evidence="1">
    <location>
        <begin position="27"/>
        <end position="93"/>
    </location>
</feature>
<evidence type="ECO:0000256" key="1">
    <source>
        <dbReference type="SAM" id="SignalP"/>
    </source>
</evidence>
<accession>A0A401Q6E6</accession>
<dbReference type="AlphaFoldDB" id="A0A401Q6E6"/>
<gene>
    <name evidence="2" type="ORF">scyTo_0021758</name>
</gene>
<protein>
    <submittedName>
        <fullName evidence="2">Uncharacterized protein</fullName>
    </submittedName>
</protein>
<keyword evidence="3" id="KW-1185">Reference proteome</keyword>
<feature type="signal peptide" evidence="1">
    <location>
        <begin position="1"/>
        <end position="26"/>
    </location>
</feature>
<comment type="caution">
    <text evidence="2">The sequence shown here is derived from an EMBL/GenBank/DDBJ whole genome shotgun (WGS) entry which is preliminary data.</text>
</comment>
<evidence type="ECO:0000313" key="3">
    <source>
        <dbReference type="Proteomes" id="UP000288216"/>
    </source>
</evidence>
<organism evidence="2 3">
    <name type="scientific">Scyliorhinus torazame</name>
    <name type="common">Cloudy catshark</name>
    <name type="synonym">Catulus torazame</name>
    <dbReference type="NCBI Taxonomy" id="75743"/>
    <lineage>
        <taxon>Eukaryota</taxon>
        <taxon>Metazoa</taxon>
        <taxon>Chordata</taxon>
        <taxon>Craniata</taxon>
        <taxon>Vertebrata</taxon>
        <taxon>Chondrichthyes</taxon>
        <taxon>Elasmobranchii</taxon>
        <taxon>Galeomorphii</taxon>
        <taxon>Galeoidea</taxon>
        <taxon>Carcharhiniformes</taxon>
        <taxon>Scyliorhinidae</taxon>
        <taxon>Scyliorhinus</taxon>
    </lineage>
</organism>
<dbReference type="GO" id="GO:0016020">
    <property type="term" value="C:membrane"/>
    <property type="evidence" value="ECO:0007669"/>
    <property type="project" value="InterPro"/>
</dbReference>
<proteinExistence type="predicted"/>
<name>A0A401Q6E6_SCYTO</name>
<dbReference type="InterPro" id="IPR009635">
    <property type="entry name" value="NPDC1"/>
</dbReference>